<dbReference type="RefSeq" id="WP_046402853.1">
    <property type="nucleotide sequence ID" value="NZ_JADNDE010000105.1"/>
</dbReference>
<reference evidence="8 9" key="1">
    <citation type="submission" date="2018-08" db="EMBL/GenBank/DDBJ databases">
        <title>A genome reference for cultivated species of the human gut microbiota.</title>
        <authorList>
            <person name="Zou Y."/>
            <person name="Xue W."/>
            <person name="Luo G."/>
        </authorList>
    </citation>
    <scope>NUCLEOTIDE SEQUENCE [LARGE SCALE GENOMIC DNA]</scope>
    <source>
        <strain evidence="8 9">AF16-14</strain>
    </source>
</reference>
<gene>
    <name evidence="8" type="ORF">DWW57_02000</name>
</gene>
<dbReference type="PROSITE" id="PS51918">
    <property type="entry name" value="RADICAL_SAM"/>
    <property type="match status" value="1"/>
</dbReference>
<dbReference type="InterPro" id="IPR006638">
    <property type="entry name" value="Elp3/MiaA/NifB-like_rSAM"/>
</dbReference>
<dbReference type="SUPFAM" id="SSF102114">
    <property type="entry name" value="Radical SAM enzymes"/>
    <property type="match status" value="1"/>
</dbReference>
<dbReference type="PANTHER" id="PTHR11135:SF1">
    <property type="entry name" value="PROTEIN YHCC"/>
    <property type="match status" value="1"/>
</dbReference>
<dbReference type="SMART" id="SM00729">
    <property type="entry name" value="Elp3"/>
    <property type="match status" value="1"/>
</dbReference>
<dbReference type="NCBIfam" id="TIGR01212">
    <property type="entry name" value="TIGR01212 family radical SAM protein"/>
    <property type="match status" value="1"/>
</dbReference>
<dbReference type="InterPro" id="IPR058240">
    <property type="entry name" value="rSAM_sf"/>
</dbReference>
<evidence type="ECO:0000256" key="5">
    <source>
        <dbReference type="ARBA" id="ARBA00023004"/>
    </source>
</evidence>
<evidence type="ECO:0000256" key="1">
    <source>
        <dbReference type="ARBA" id="ARBA00001966"/>
    </source>
</evidence>
<dbReference type="AlphaFoldDB" id="A0A412TXY0"/>
<dbReference type="Proteomes" id="UP000284243">
    <property type="component" value="Unassembled WGS sequence"/>
</dbReference>
<dbReference type="InterPro" id="IPR023404">
    <property type="entry name" value="rSAM_horseshoe"/>
</dbReference>
<keyword evidence="6" id="KW-0411">Iron-sulfur</keyword>
<dbReference type="PANTHER" id="PTHR11135">
    <property type="entry name" value="HISTONE ACETYLTRANSFERASE-RELATED"/>
    <property type="match status" value="1"/>
</dbReference>
<evidence type="ECO:0000313" key="8">
    <source>
        <dbReference type="EMBL" id="RGU58510.1"/>
    </source>
</evidence>
<evidence type="ECO:0000313" key="9">
    <source>
        <dbReference type="Proteomes" id="UP000284243"/>
    </source>
</evidence>
<comment type="caution">
    <text evidence="8">The sequence shown here is derived from an EMBL/GenBank/DDBJ whole genome shotgun (WGS) entry which is preliminary data.</text>
</comment>
<sequence length="315" mass="36271">MKPTESRKRYNDYPAYFKELFGERVQKLSIDGGFTCPNRDGKKGTGGCTFCNNESFNPGYCRAVSGISRQIGEGRAFFARKYIGQKYLAYFQAYSNTYAPLEELRQKYEEALTCPDVVGLVIATRPDAVTDDVLDYIAGLSRRCYVCVEYGVESANDEVLRTVNRGHTFAEAEEAIRKTAERGIRIGAHLIFGLPGESRESMLEGAVRVCDLPIQVLKLHQLQIVRGTAMAEQYLRHPEVFRLYSYEEYLDFVVDVIGHIRPDVYLERFVNQSPEEYLIAPKWGIKNYEFVAKLEKRLRERGEWQGRWYRGKSKR</sequence>
<dbReference type="InterPro" id="IPR005911">
    <property type="entry name" value="YhcC-like"/>
</dbReference>
<organism evidence="8 9">
    <name type="scientific">Odoribacter splanchnicus</name>
    <dbReference type="NCBI Taxonomy" id="28118"/>
    <lineage>
        <taxon>Bacteria</taxon>
        <taxon>Pseudomonadati</taxon>
        <taxon>Bacteroidota</taxon>
        <taxon>Bacteroidia</taxon>
        <taxon>Bacteroidales</taxon>
        <taxon>Odoribacteraceae</taxon>
        <taxon>Odoribacter</taxon>
    </lineage>
</organism>
<dbReference type="EMBL" id="QRYC01000002">
    <property type="protein sequence ID" value="RGU58510.1"/>
    <property type="molecule type" value="Genomic_DNA"/>
</dbReference>
<dbReference type="GO" id="GO:0046872">
    <property type="term" value="F:metal ion binding"/>
    <property type="evidence" value="ECO:0007669"/>
    <property type="project" value="UniProtKB-KW"/>
</dbReference>
<dbReference type="SFLD" id="SFLDG01086">
    <property type="entry name" value="elongater_protein-like"/>
    <property type="match status" value="1"/>
</dbReference>
<evidence type="ECO:0000256" key="3">
    <source>
        <dbReference type="ARBA" id="ARBA00022691"/>
    </source>
</evidence>
<keyword evidence="2" id="KW-0004">4Fe-4S</keyword>
<dbReference type="InterPro" id="IPR032432">
    <property type="entry name" value="Radical_SAM_C"/>
</dbReference>
<keyword evidence="4" id="KW-0479">Metal-binding</keyword>
<dbReference type="CDD" id="cd01335">
    <property type="entry name" value="Radical_SAM"/>
    <property type="match status" value="1"/>
</dbReference>
<name>A0A412TXY0_9BACT</name>
<dbReference type="Gene3D" id="3.80.30.20">
    <property type="entry name" value="tm_1862 like domain"/>
    <property type="match status" value="1"/>
</dbReference>
<comment type="cofactor">
    <cofactor evidence="1">
        <name>[4Fe-4S] cluster</name>
        <dbReference type="ChEBI" id="CHEBI:49883"/>
    </cofactor>
</comment>
<evidence type="ECO:0000256" key="6">
    <source>
        <dbReference type="ARBA" id="ARBA00023014"/>
    </source>
</evidence>
<dbReference type="GO" id="GO:0003824">
    <property type="term" value="F:catalytic activity"/>
    <property type="evidence" value="ECO:0007669"/>
    <property type="project" value="InterPro"/>
</dbReference>
<evidence type="ECO:0000256" key="4">
    <source>
        <dbReference type="ARBA" id="ARBA00022723"/>
    </source>
</evidence>
<keyword evidence="3" id="KW-0949">S-adenosyl-L-methionine</keyword>
<dbReference type="GO" id="GO:0051539">
    <property type="term" value="F:4 iron, 4 sulfur cluster binding"/>
    <property type="evidence" value="ECO:0007669"/>
    <property type="project" value="UniProtKB-KW"/>
</dbReference>
<feature type="domain" description="Radical SAM core" evidence="7">
    <location>
        <begin position="20"/>
        <end position="263"/>
    </location>
</feature>
<evidence type="ECO:0000256" key="2">
    <source>
        <dbReference type="ARBA" id="ARBA00022485"/>
    </source>
</evidence>
<dbReference type="InterPro" id="IPR007197">
    <property type="entry name" value="rSAM"/>
</dbReference>
<accession>A0A412TXY0</accession>
<dbReference type="InterPro" id="IPR039661">
    <property type="entry name" value="ELP3"/>
</dbReference>
<dbReference type="SFLD" id="SFLDG01091">
    <property type="entry name" value="uncharacterized_CHP01210-like"/>
    <property type="match status" value="1"/>
</dbReference>
<dbReference type="Pfam" id="PF16199">
    <property type="entry name" value="Radical_SAM_C"/>
    <property type="match status" value="1"/>
</dbReference>
<keyword evidence="5" id="KW-0408">Iron</keyword>
<proteinExistence type="predicted"/>
<dbReference type="Pfam" id="PF04055">
    <property type="entry name" value="Radical_SAM"/>
    <property type="match status" value="1"/>
</dbReference>
<protein>
    <submittedName>
        <fullName evidence="8">TIGR01212 family radical SAM protein</fullName>
    </submittedName>
</protein>
<dbReference type="SFLD" id="SFLDS00029">
    <property type="entry name" value="Radical_SAM"/>
    <property type="match status" value="1"/>
</dbReference>
<evidence type="ECO:0000259" key="7">
    <source>
        <dbReference type="PROSITE" id="PS51918"/>
    </source>
</evidence>